<organism evidence="1 2">
    <name type="scientific">Symbiodinium pilosum</name>
    <name type="common">Dinoflagellate</name>
    <dbReference type="NCBI Taxonomy" id="2952"/>
    <lineage>
        <taxon>Eukaryota</taxon>
        <taxon>Sar</taxon>
        <taxon>Alveolata</taxon>
        <taxon>Dinophyceae</taxon>
        <taxon>Suessiales</taxon>
        <taxon>Symbiodiniaceae</taxon>
        <taxon>Symbiodinium</taxon>
    </lineage>
</organism>
<feature type="non-terminal residue" evidence="1">
    <location>
        <position position="1"/>
    </location>
</feature>
<protein>
    <submittedName>
        <fullName evidence="1">Uncharacterized protein</fullName>
    </submittedName>
</protein>
<dbReference type="Proteomes" id="UP000649617">
    <property type="component" value="Unassembled WGS sequence"/>
</dbReference>
<accession>A0A812JYP3</accession>
<evidence type="ECO:0000313" key="2">
    <source>
        <dbReference type="Proteomes" id="UP000649617"/>
    </source>
</evidence>
<dbReference type="AlphaFoldDB" id="A0A812JYP3"/>
<keyword evidence="2" id="KW-1185">Reference proteome</keyword>
<gene>
    <name evidence="1" type="ORF">SPIL2461_LOCUS2765</name>
</gene>
<name>A0A812JYP3_SYMPI</name>
<feature type="non-terminal residue" evidence="1">
    <location>
        <position position="100"/>
    </location>
</feature>
<reference evidence="1" key="1">
    <citation type="submission" date="2021-02" db="EMBL/GenBank/DDBJ databases">
        <authorList>
            <person name="Dougan E. K."/>
            <person name="Rhodes N."/>
            <person name="Thang M."/>
            <person name="Chan C."/>
        </authorList>
    </citation>
    <scope>NUCLEOTIDE SEQUENCE</scope>
</reference>
<evidence type="ECO:0000313" key="1">
    <source>
        <dbReference type="EMBL" id="CAE7218571.1"/>
    </source>
</evidence>
<comment type="caution">
    <text evidence="1">The sequence shown here is derived from an EMBL/GenBank/DDBJ whole genome shotgun (WGS) entry which is preliminary data.</text>
</comment>
<sequence length="100" mass="10096">NAANDVAVFSAAGAQIAILSQHRHCCGCGSGGEGKGHSLVLRLPAGTASGLCLPAAFQVREYRPSIPCPADDAVHSRSAGHTTGFTIILPTPLQSCDANG</sequence>
<proteinExistence type="predicted"/>
<dbReference type="EMBL" id="CAJNIZ010003096">
    <property type="protein sequence ID" value="CAE7218571.1"/>
    <property type="molecule type" value="Genomic_DNA"/>
</dbReference>